<evidence type="ECO:0000256" key="7">
    <source>
        <dbReference type="SAM" id="Phobius"/>
    </source>
</evidence>
<comment type="caution">
    <text evidence="10">The sequence shown here is derived from an EMBL/GenBank/DDBJ whole genome shotgun (WGS) entry which is preliminary data.</text>
</comment>
<feature type="domain" description="ABC3 transporter permease C-terminal" evidence="8">
    <location>
        <begin position="288"/>
        <end position="401"/>
    </location>
</feature>
<dbReference type="Pfam" id="PF12704">
    <property type="entry name" value="MacB_PCD"/>
    <property type="match status" value="1"/>
</dbReference>
<dbReference type="PANTHER" id="PTHR30572">
    <property type="entry name" value="MEMBRANE COMPONENT OF TRANSPORTER-RELATED"/>
    <property type="match status" value="1"/>
</dbReference>
<feature type="transmembrane region" description="Helical" evidence="7">
    <location>
        <begin position="329"/>
        <end position="362"/>
    </location>
</feature>
<keyword evidence="11" id="KW-1185">Reference proteome</keyword>
<evidence type="ECO:0000259" key="8">
    <source>
        <dbReference type="Pfam" id="PF02687"/>
    </source>
</evidence>
<accession>A0ABW2ZY28</accession>
<feature type="domain" description="MacB-like periplasmic core" evidence="9">
    <location>
        <begin position="41"/>
        <end position="244"/>
    </location>
</feature>
<keyword evidence="3 7" id="KW-0812">Transmembrane</keyword>
<comment type="subcellular location">
    <subcellularLocation>
        <location evidence="1">Cell membrane</location>
        <topology evidence="1">Multi-pass membrane protein</topology>
    </subcellularLocation>
</comment>
<dbReference type="InterPro" id="IPR025857">
    <property type="entry name" value="MacB_PCD"/>
</dbReference>
<dbReference type="EMBL" id="JBHTHM010000112">
    <property type="protein sequence ID" value="MFD0783256.1"/>
    <property type="molecule type" value="Genomic_DNA"/>
</dbReference>
<evidence type="ECO:0000313" key="10">
    <source>
        <dbReference type="EMBL" id="MFD0783256.1"/>
    </source>
</evidence>
<evidence type="ECO:0000256" key="4">
    <source>
        <dbReference type="ARBA" id="ARBA00022989"/>
    </source>
</evidence>
<evidence type="ECO:0000256" key="3">
    <source>
        <dbReference type="ARBA" id="ARBA00022692"/>
    </source>
</evidence>
<evidence type="ECO:0000256" key="6">
    <source>
        <dbReference type="ARBA" id="ARBA00038076"/>
    </source>
</evidence>
<dbReference type="PANTHER" id="PTHR30572:SF4">
    <property type="entry name" value="ABC TRANSPORTER PERMEASE YTRF"/>
    <property type="match status" value="1"/>
</dbReference>
<dbReference type="InterPro" id="IPR003838">
    <property type="entry name" value="ABC3_permease_C"/>
</dbReference>
<gene>
    <name evidence="10" type="ORF">ACFQZ8_04890</name>
</gene>
<dbReference type="InterPro" id="IPR050250">
    <property type="entry name" value="Macrolide_Exporter_MacB"/>
</dbReference>
<evidence type="ECO:0000313" key="11">
    <source>
        <dbReference type="Proteomes" id="UP001597053"/>
    </source>
</evidence>
<evidence type="ECO:0000256" key="5">
    <source>
        <dbReference type="ARBA" id="ARBA00023136"/>
    </source>
</evidence>
<keyword evidence="4 7" id="KW-1133">Transmembrane helix</keyword>
<proteinExistence type="inferred from homology"/>
<name>A0ABW2ZY28_9ACTN</name>
<reference evidence="11" key="1">
    <citation type="journal article" date="2019" name="Int. J. Syst. Evol. Microbiol.">
        <title>The Global Catalogue of Microorganisms (GCM) 10K type strain sequencing project: providing services to taxonomists for standard genome sequencing and annotation.</title>
        <authorList>
            <consortium name="The Broad Institute Genomics Platform"/>
            <consortium name="The Broad Institute Genome Sequencing Center for Infectious Disease"/>
            <person name="Wu L."/>
            <person name="Ma J."/>
        </authorList>
    </citation>
    <scope>NUCLEOTIDE SEQUENCE [LARGE SCALE GENOMIC DNA]</scope>
    <source>
        <strain evidence="11">JCM 32148</strain>
    </source>
</reference>
<dbReference type="Pfam" id="PF02687">
    <property type="entry name" value="FtsX"/>
    <property type="match status" value="1"/>
</dbReference>
<keyword evidence="2" id="KW-1003">Cell membrane</keyword>
<keyword evidence="5 7" id="KW-0472">Membrane</keyword>
<protein>
    <submittedName>
        <fullName evidence="10">ABC transporter permease</fullName>
    </submittedName>
</protein>
<feature type="transmembrane region" description="Helical" evidence="7">
    <location>
        <begin position="287"/>
        <end position="309"/>
    </location>
</feature>
<comment type="similarity">
    <text evidence="6">Belongs to the ABC-4 integral membrane protein family.</text>
</comment>
<dbReference type="Proteomes" id="UP001597053">
    <property type="component" value="Unassembled WGS sequence"/>
</dbReference>
<sequence>MKWRLRAKSLHPALGVRLARLKLADFLFESTFSIVRFPGRSLVTTVGTILGASAFVATLGTGSTMEKQVSSSFDVRRATEVRVVPQVEGLDSSWQDPSKLFTVRSLNGVVAAGGRTMLSDQSVRRTIGSPATAVQVVGADPGAMAVVGPQIRLGRAFGEFHDEHQVPVVMLAAPVAEKLGVSRVGVAVFINDQAFTVIGIYDDVVRQGEMMSAAVVPTSVAAKMVTSGQPPERDVIIETRPGAAQVIGAQAALAMRPQAPYELRTIAPPDPKTLRLEIERNIKSSSLMLSGISLVIGAVSIATAAAASINSRTSEIGLRRAMGARPVHILAQLLGETTALGALGGMVGVVVGSVTVCVIAWLNSWVPVLDVRSALLATACSGAVGLIAGLLPGLRAMRIQPVAALQR</sequence>
<evidence type="ECO:0000259" key="9">
    <source>
        <dbReference type="Pfam" id="PF12704"/>
    </source>
</evidence>
<feature type="transmembrane region" description="Helical" evidence="7">
    <location>
        <begin position="374"/>
        <end position="394"/>
    </location>
</feature>
<evidence type="ECO:0000256" key="1">
    <source>
        <dbReference type="ARBA" id="ARBA00004651"/>
    </source>
</evidence>
<organism evidence="10 11">
    <name type="scientific">Micromonospora azadirachtae</name>
    <dbReference type="NCBI Taxonomy" id="1970735"/>
    <lineage>
        <taxon>Bacteria</taxon>
        <taxon>Bacillati</taxon>
        <taxon>Actinomycetota</taxon>
        <taxon>Actinomycetes</taxon>
        <taxon>Micromonosporales</taxon>
        <taxon>Micromonosporaceae</taxon>
        <taxon>Micromonospora</taxon>
    </lineage>
</organism>
<evidence type="ECO:0000256" key="2">
    <source>
        <dbReference type="ARBA" id="ARBA00022475"/>
    </source>
</evidence>